<dbReference type="CDD" id="cd12148">
    <property type="entry name" value="fungal_TF_MHR"/>
    <property type="match status" value="1"/>
</dbReference>
<reference evidence="5 6" key="1">
    <citation type="submission" date="2015-01" db="EMBL/GenBank/DDBJ databases">
        <title>The Genome Sequence of Fonsecaea multimorphosa CBS 102226.</title>
        <authorList>
            <consortium name="The Broad Institute Genomics Platform"/>
            <person name="Cuomo C."/>
            <person name="de Hoog S."/>
            <person name="Gorbushina A."/>
            <person name="Stielow B."/>
            <person name="Teixiera M."/>
            <person name="Abouelleil A."/>
            <person name="Chapman S.B."/>
            <person name="Priest M."/>
            <person name="Young S.K."/>
            <person name="Wortman J."/>
            <person name="Nusbaum C."/>
            <person name="Birren B."/>
        </authorList>
    </citation>
    <scope>NUCLEOTIDE SEQUENCE [LARGE SCALE GENOMIC DNA]</scope>
    <source>
        <strain evidence="5 6">CBS 102226</strain>
    </source>
</reference>
<accession>A0A0D2L4B2</accession>
<name>A0A0D2L4B2_9EURO</name>
<feature type="domain" description="Xylanolytic transcriptional activator regulatory" evidence="4">
    <location>
        <begin position="253"/>
        <end position="328"/>
    </location>
</feature>
<dbReference type="Proteomes" id="UP000053411">
    <property type="component" value="Unassembled WGS sequence"/>
</dbReference>
<sequence length="650" mass="72407">MFLTWHRDIEKIKEQLEGLQQQLSILVARDSPFQQGDRALTLLDSSSICSPHSSRTLSSSAPASQVSVHESVKNAEKPCGLNQLTRPHSSVDVMDELSIGYSSVSTKQASSARGGLAVTCHPLLAISQTEALRLIDIYEDECGSVYPLIDIGHLRYFATKFYASANASREPATWRTFQVDQYSKGSLHNLEIVLAIGLVIEGGGSTDLASALVDELEAEIDHRPSGVSADLPIAEILSLMSLYQFYREEDVLAWRTIGLAARIALELGLHLHDPPFATFQSARERERANRLFWCIYCLDKRWSLGTGLPFGIQDADIDPSLPEPNDPYPYLFTSMIAYSRIGSQILKASPGAGHCHVRQIGTREDMAFLTYQVQQWYSSLDSELRIEPCQELALKSLSPARNRLRILHYLRRNQLRMLIHRGALFTASSIKADPQSAKTAVDVAKDTITLLDQLRTTSDIYSSHHVCFNYFLYSALTVILLAAYRAQAQFHEYCREEFHIALNLMGGLSAKSSVARKLWKIIRHLKIMGPETGVLPYMDTQQDQLRQEQNHKPQVNNRVDKFLEPTDAHLPEASLNACAMDGFPNGIPHSNLGILAGDHAVDANLLSAELSDLFQAIDPTGFEQEPSQIVGALPTFQAAHDFSRSTWNVF</sequence>
<dbReference type="RefSeq" id="XP_016638021.1">
    <property type="nucleotide sequence ID" value="XM_016771111.1"/>
</dbReference>
<dbReference type="GO" id="GO:0000435">
    <property type="term" value="P:positive regulation of transcription from RNA polymerase II promoter by galactose"/>
    <property type="evidence" value="ECO:0007669"/>
    <property type="project" value="TreeGrafter"/>
</dbReference>
<evidence type="ECO:0000256" key="2">
    <source>
        <dbReference type="ARBA" id="ARBA00023163"/>
    </source>
</evidence>
<evidence type="ECO:0000256" key="1">
    <source>
        <dbReference type="ARBA" id="ARBA00023015"/>
    </source>
</evidence>
<dbReference type="PANTHER" id="PTHR47424">
    <property type="entry name" value="REGULATORY PROTEIN GAL4"/>
    <property type="match status" value="1"/>
</dbReference>
<dbReference type="GO" id="GO:0006351">
    <property type="term" value="P:DNA-templated transcription"/>
    <property type="evidence" value="ECO:0007669"/>
    <property type="project" value="InterPro"/>
</dbReference>
<dbReference type="Pfam" id="PF04082">
    <property type="entry name" value="Fungal_trans"/>
    <property type="match status" value="1"/>
</dbReference>
<protein>
    <recommendedName>
        <fullName evidence="4">Xylanolytic transcriptional activator regulatory domain-containing protein</fullName>
    </recommendedName>
</protein>
<dbReference type="EMBL" id="KN848062">
    <property type="protein sequence ID" value="KIY03899.1"/>
    <property type="molecule type" value="Genomic_DNA"/>
</dbReference>
<dbReference type="GO" id="GO:0005634">
    <property type="term" value="C:nucleus"/>
    <property type="evidence" value="ECO:0007669"/>
    <property type="project" value="TreeGrafter"/>
</dbReference>
<dbReference type="AlphaFoldDB" id="A0A0D2L4B2"/>
<dbReference type="PANTHER" id="PTHR47424:SF5">
    <property type="entry name" value="ZN(II)2CYS6 TRANSCRIPTION FACTOR (EUROFUNG)"/>
    <property type="match status" value="1"/>
</dbReference>
<dbReference type="InterPro" id="IPR007219">
    <property type="entry name" value="XnlR_reg_dom"/>
</dbReference>
<evidence type="ECO:0000256" key="3">
    <source>
        <dbReference type="ARBA" id="ARBA00023242"/>
    </source>
</evidence>
<dbReference type="InterPro" id="IPR051127">
    <property type="entry name" value="Fungal_SecMet_Regulators"/>
</dbReference>
<evidence type="ECO:0000313" key="6">
    <source>
        <dbReference type="Proteomes" id="UP000053411"/>
    </source>
</evidence>
<gene>
    <name evidence="5" type="ORF">Z520_00591</name>
</gene>
<dbReference type="SMART" id="SM00906">
    <property type="entry name" value="Fungal_trans"/>
    <property type="match status" value="1"/>
</dbReference>
<evidence type="ECO:0000259" key="4">
    <source>
        <dbReference type="SMART" id="SM00906"/>
    </source>
</evidence>
<proteinExistence type="predicted"/>
<dbReference type="GO" id="GO:0008270">
    <property type="term" value="F:zinc ion binding"/>
    <property type="evidence" value="ECO:0007669"/>
    <property type="project" value="InterPro"/>
</dbReference>
<dbReference type="GeneID" id="27706337"/>
<dbReference type="OrthoDB" id="39175at2759"/>
<dbReference type="GO" id="GO:0000981">
    <property type="term" value="F:DNA-binding transcription factor activity, RNA polymerase II-specific"/>
    <property type="evidence" value="ECO:0007669"/>
    <property type="project" value="TreeGrafter"/>
</dbReference>
<keyword evidence="2" id="KW-0804">Transcription</keyword>
<keyword evidence="6" id="KW-1185">Reference proteome</keyword>
<dbReference type="STRING" id="1442371.A0A0D2L4B2"/>
<evidence type="ECO:0000313" key="5">
    <source>
        <dbReference type="EMBL" id="KIY03899.1"/>
    </source>
</evidence>
<dbReference type="GO" id="GO:0000978">
    <property type="term" value="F:RNA polymerase II cis-regulatory region sequence-specific DNA binding"/>
    <property type="evidence" value="ECO:0007669"/>
    <property type="project" value="TreeGrafter"/>
</dbReference>
<keyword evidence="3" id="KW-0539">Nucleus</keyword>
<keyword evidence="1" id="KW-0805">Transcription regulation</keyword>
<organism evidence="5 6">
    <name type="scientific">Fonsecaea multimorphosa CBS 102226</name>
    <dbReference type="NCBI Taxonomy" id="1442371"/>
    <lineage>
        <taxon>Eukaryota</taxon>
        <taxon>Fungi</taxon>
        <taxon>Dikarya</taxon>
        <taxon>Ascomycota</taxon>
        <taxon>Pezizomycotina</taxon>
        <taxon>Eurotiomycetes</taxon>
        <taxon>Chaetothyriomycetidae</taxon>
        <taxon>Chaetothyriales</taxon>
        <taxon>Herpotrichiellaceae</taxon>
        <taxon>Fonsecaea</taxon>
    </lineage>
</organism>
<dbReference type="VEuPathDB" id="FungiDB:Z520_00591"/>